<feature type="domain" description="6-phospho-N-acetylmuramidase C-terminal" evidence="1">
    <location>
        <begin position="249"/>
        <end position="358"/>
    </location>
</feature>
<dbReference type="PANTHER" id="PTHR38435:SF1">
    <property type="entry name" value="DUF871 DOMAIN-CONTAINING PROTEIN"/>
    <property type="match status" value="1"/>
</dbReference>
<evidence type="ECO:0000313" key="3">
    <source>
        <dbReference type="EMBL" id="AMK55482.1"/>
    </source>
</evidence>
<dbReference type="Pfam" id="PF19200">
    <property type="entry name" value="MupG_N"/>
    <property type="match status" value="1"/>
</dbReference>
<dbReference type="InterPro" id="IPR017853">
    <property type="entry name" value="GH"/>
</dbReference>
<accession>A0A140DXV5</accession>
<dbReference type="Pfam" id="PF05913">
    <property type="entry name" value="MupG_C"/>
    <property type="match status" value="1"/>
</dbReference>
<dbReference type="Proteomes" id="UP000069771">
    <property type="component" value="Chromosome"/>
</dbReference>
<organism evidence="3 4">
    <name type="scientific">Faecalibaculum rodentium</name>
    <dbReference type="NCBI Taxonomy" id="1702221"/>
    <lineage>
        <taxon>Bacteria</taxon>
        <taxon>Bacillati</taxon>
        <taxon>Bacillota</taxon>
        <taxon>Erysipelotrichia</taxon>
        <taxon>Erysipelotrichales</taxon>
        <taxon>Erysipelotrichaceae</taxon>
        <taxon>Faecalibaculum</taxon>
    </lineage>
</organism>
<evidence type="ECO:0000313" key="4">
    <source>
        <dbReference type="Proteomes" id="UP000069771"/>
    </source>
</evidence>
<dbReference type="KEGG" id="fro:AALO17_23480"/>
<dbReference type="CDD" id="cd00551">
    <property type="entry name" value="AmyAc_family"/>
    <property type="match status" value="1"/>
</dbReference>
<dbReference type="RefSeq" id="WP_067559203.1">
    <property type="nucleotide sequence ID" value="NZ_CANRYF010000008.1"/>
</dbReference>
<dbReference type="SUPFAM" id="SSF51445">
    <property type="entry name" value="(Trans)glycosidases"/>
    <property type="match status" value="1"/>
</dbReference>
<name>A0A140DXV5_9FIRM</name>
<feature type="domain" description="6-phospho-N-acetylmuramidase N-terminal" evidence="2">
    <location>
        <begin position="4"/>
        <end position="239"/>
    </location>
</feature>
<dbReference type="InterPro" id="IPR043894">
    <property type="entry name" value="MupG_C"/>
</dbReference>
<evidence type="ECO:0000259" key="1">
    <source>
        <dbReference type="Pfam" id="PF05913"/>
    </source>
</evidence>
<dbReference type="InterPro" id="IPR008589">
    <property type="entry name" value="MupG"/>
</dbReference>
<protein>
    <recommendedName>
        <fullName evidence="5">Outer surface protein</fullName>
    </recommendedName>
</protein>
<dbReference type="AlphaFoldDB" id="A0A140DXV5"/>
<dbReference type="InterPro" id="IPR043797">
    <property type="entry name" value="MupG_N"/>
</dbReference>
<reference evidence="3 4" key="1">
    <citation type="journal article" date="2016" name="Gut Pathog.">
        <title>Whole genome sequencing of "Faecalibaculum rodentium" ALO17, isolated from C57BL/6J laboratory mouse feces.</title>
        <authorList>
            <person name="Lim S."/>
            <person name="Chang D.H."/>
            <person name="Ahn S."/>
            <person name="Kim B.C."/>
        </authorList>
    </citation>
    <scope>NUCLEOTIDE SEQUENCE [LARGE SCALE GENOMIC DNA]</scope>
    <source>
        <strain evidence="3 4">Alo17</strain>
    </source>
</reference>
<gene>
    <name evidence="3" type="ORF">AALO17_23480</name>
</gene>
<dbReference type="Gene3D" id="3.20.20.70">
    <property type="entry name" value="Aldolase class I"/>
    <property type="match status" value="1"/>
</dbReference>
<proteinExistence type="predicted"/>
<dbReference type="EMBL" id="CP011391">
    <property type="protein sequence ID" value="AMK55482.1"/>
    <property type="molecule type" value="Genomic_DNA"/>
</dbReference>
<dbReference type="InterPro" id="IPR029000">
    <property type="entry name" value="Cyclophilin-like_dom_sf"/>
</dbReference>
<dbReference type="InterPro" id="IPR013785">
    <property type="entry name" value="Aldolase_TIM"/>
</dbReference>
<dbReference type="PANTHER" id="PTHR38435">
    <property type="match status" value="1"/>
</dbReference>
<evidence type="ECO:0008006" key="5">
    <source>
        <dbReference type="Google" id="ProtNLM"/>
    </source>
</evidence>
<keyword evidence="4" id="KW-1185">Reference proteome</keyword>
<dbReference type="Gene3D" id="2.40.100.10">
    <property type="entry name" value="Cyclophilin-like"/>
    <property type="match status" value="1"/>
</dbReference>
<sequence length="362" mass="41317">MARLGISVYPEHDSMENIKKYIDLAADHGFKRIFSCLLSVTDKSGDEIREEFRELNDYAHEKGMEVIYDVAPAVLKHIGVEWNDLSFFKDMHADGIRLDEGFDGMKESLMTCNPEGLKIEVNASFGNGYIDNICSHHPDRSKLTTCHNFYPQRYSGLSLKHFRKCNEDIKKNNLPIAAFIGSSRPGTFGPWPVSEGLCTLEDHRDLPLDAQARLLIAEGNVDDILIANCYATPEEFDELCKLQPGVLNLKPVLERPLQEGERKVLFEHQHYVRGDMSEYSARSTFPRVTYADESIKPQTCRDMKRRDIVILNDGYGRYKGELHIVLKDMPADPRKNVIGHIPEGEHELLNALQPWRPFVVIQ</sequence>
<dbReference type="STRING" id="1702221.AALO17_23480"/>
<dbReference type="PATRIC" id="fig|1702221.3.peg.2280"/>
<dbReference type="GeneID" id="78478891"/>
<dbReference type="OrthoDB" id="5809921at2"/>
<evidence type="ECO:0000259" key="2">
    <source>
        <dbReference type="Pfam" id="PF19200"/>
    </source>
</evidence>
<dbReference type="SUPFAM" id="SSF50891">
    <property type="entry name" value="Cyclophilin-like"/>
    <property type="match status" value="1"/>
</dbReference>